<keyword evidence="1" id="KW-0812">Transmembrane</keyword>
<dbReference type="Gene3D" id="3.30.430.10">
    <property type="entry name" value="Killer Toxin P4, subunit A"/>
    <property type="match status" value="1"/>
</dbReference>
<evidence type="ECO:0000256" key="1">
    <source>
        <dbReference type="SAM" id="Phobius"/>
    </source>
</evidence>
<keyword evidence="3" id="KW-1185">Reference proteome</keyword>
<dbReference type="EMBL" id="JAGPYM010000012">
    <property type="protein sequence ID" value="KAH6888451.1"/>
    <property type="molecule type" value="Genomic_DNA"/>
</dbReference>
<proteinExistence type="predicted"/>
<keyword evidence="1" id="KW-1133">Transmembrane helix</keyword>
<keyword evidence="1" id="KW-0472">Membrane</keyword>
<dbReference type="OrthoDB" id="4177994at2759"/>
<dbReference type="Proteomes" id="UP000777438">
    <property type="component" value="Unassembled WGS sequence"/>
</dbReference>
<gene>
    <name evidence="2" type="ORF">B0T10DRAFT_562027</name>
</gene>
<feature type="transmembrane region" description="Helical" evidence="1">
    <location>
        <begin position="150"/>
        <end position="170"/>
    </location>
</feature>
<dbReference type="AlphaFoldDB" id="A0A9P9ARX8"/>
<comment type="caution">
    <text evidence="2">The sequence shown here is derived from an EMBL/GenBank/DDBJ whole genome shotgun (WGS) entry which is preliminary data.</text>
</comment>
<organism evidence="2 3">
    <name type="scientific">Thelonectria olida</name>
    <dbReference type="NCBI Taxonomy" id="1576542"/>
    <lineage>
        <taxon>Eukaryota</taxon>
        <taxon>Fungi</taxon>
        <taxon>Dikarya</taxon>
        <taxon>Ascomycota</taxon>
        <taxon>Pezizomycotina</taxon>
        <taxon>Sordariomycetes</taxon>
        <taxon>Hypocreomycetidae</taxon>
        <taxon>Hypocreales</taxon>
        <taxon>Nectriaceae</taxon>
        <taxon>Thelonectria</taxon>
    </lineage>
</organism>
<protein>
    <submittedName>
        <fullName evidence="2">Uncharacterized protein</fullName>
    </submittedName>
</protein>
<sequence length="171" mass="17984">MNNNKPNSTLYGNQDNVICFDNDLSVDVPFIGNFKIGGLFKGGICVFPENLEGNATISLERVKELTDIIIRSSCETCGKIAIDYPKSTNTSGSILKFDYRTDTSCFDGCIANSDLTTGSPTTLATATTLPTTTASGTGDSENTAMGFSKGVASASIAAFVMLFVSVLAFAL</sequence>
<reference evidence="2 3" key="1">
    <citation type="journal article" date="2021" name="Nat. Commun.">
        <title>Genetic determinants of endophytism in the Arabidopsis root mycobiome.</title>
        <authorList>
            <person name="Mesny F."/>
            <person name="Miyauchi S."/>
            <person name="Thiergart T."/>
            <person name="Pickel B."/>
            <person name="Atanasova L."/>
            <person name="Karlsson M."/>
            <person name="Huettel B."/>
            <person name="Barry K.W."/>
            <person name="Haridas S."/>
            <person name="Chen C."/>
            <person name="Bauer D."/>
            <person name="Andreopoulos W."/>
            <person name="Pangilinan J."/>
            <person name="LaButti K."/>
            <person name="Riley R."/>
            <person name="Lipzen A."/>
            <person name="Clum A."/>
            <person name="Drula E."/>
            <person name="Henrissat B."/>
            <person name="Kohler A."/>
            <person name="Grigoriev I.V."/>
            <person name="Martin F.M."/>
            <person name="Hacquard S."/>
        </authorList>
    </citation>
    <scope>NUCLEOTIDE SEQUENCE [LARGE SCALE GENOMIC DNA]</scope>
    <source>
        <strain evidence="2 3">MPI-CAGE-CH-0241</strain>
    </source>
</reference>
<name>A0A9P9ARX8_9HYPO</name>
<accession>A0A9P9ARX8</accession>
<evidence type="ECO:0000313" key="3">
    <source>
        <dbReference type="Proteomes" id="UP000777438"/>
    </source>
</evidence>
<evidence type="ECO:0000313" key="2">
    <source>
        <dbReference type="EMBL" id="KAH6888451.1"/>
    </source>
</evidence>